<organism evidence="7 8">
    <name type="scientific">Filobacillus milosensis</name>
    <dbReference type="NCBI Taxonomy" id="94137"/>
    <lineage>
        <taxon>Bacteria</taxon>
        <taxon>Bacillati</taxon>
        <taxon>Bacillota</taxon>
        <taxon>Bacilli</taxon>
        <taxon>Bacillales</taxon>
        <taxon>Bacillaceae</taxon>
        <taxon>Filobacillus</taxon>
    </lineage>
</organism>
<keyword evidence="7" id="KW-0966">Cell projection</keyword>
<dbReference type="GO" id="GO:0003774">
    <property type="term" value="F:cytoskeletal motor activity"/>
    <property type="evidence" value="ECO:0007669"/>
    <property type="project" value="InterPro"/>
</dbReference>
<keyword evidence="7" id="KW-0282">Flagellum</keyword>
<dbReference type="GO" id="GO:0005198">
    <property type="term" value="F:structural molecule activity"/>
    <property type="evidence" value="ECO:0007669"/>
    <property type="project" value="UniProtKB-UniRule"/>
</dbReference>
<dbReference type="PANTHER" id="PTHR34653">
    <property type="match status" value="1"/>
</dbReference>
<reference evidence="7 8" key="1">
    <citation type="submission" date="2019-03" db="EMBL/GenBank/DDBJ databases">
        <authorList>
            <person name="He R.-H."/>
        </authorList>
    </citation>
    <scope>NUCLEOTIDE SEQUENCE [LARGE SCALE GENOMIC DNA]</scope>
    <source>
        <strain evidence="8">SH 714</strain>
    </source>
</reference>
<name>A0A4Y8IVR7_9BACI</name>
<gene>
    <name evidence="4 7" type="primary">fliE</name>
    <name evidence="7" type="ORF">E3U55_05200</name>
</gene>
<dbReference type="InterPro" id="IPR001624">
    <property type="entry name" value="FliE"/>
</dbReference>
<protein>
    <recommendedName>
        <fullName evidence="4 5">Flagellar hook-basal body complex protein FliE</fullName>
    </recommendedName>
</protein>
<dbReference type="Proteomes" id="UP000297975">
    <property type="component" value="Unassembled WGS sequence"/>
</dbReference>
<keyword evidence="7" id="KW-0969">Cilium</keyword>
<keyword evidence="6" id="KW-0175">Coiled coil</keyword>
<accession>A0A4Y8IVR7</accession>
<comment type="similarity">
    <text evidence="2 4">Belongs to the FliE family.</text>
</comment>
<dbReference type="AlphaFoldDB" id="A0A4Y8IVR7"/>
<dbReference type="GO" id="GO:0071973">
    <property type="term" value="P:bacterial-type flagellum-dependent cell motility"/>
    <property type="evidence" value="ECO:0007669"/>
    <property type="project" value="InterPro"/>
</dbReference>
<keyword evidence="3 4" id="KW-0975">Bacterial flagellum</keyword>
<sequence length="88" mass="9742">MNNSKMINQVSPSQTHDQFANALKQAINKVNEAQNVSDQKTNALVNGEINDLHEVMIAAQKASVTLQTATQVQSKAIEAYKEVMRMQL</sequence>
<proteinExistence type="inferred from homology"/>
<dbReference type="HAMAP" id="MF_00724">
    <property type="entry name" value="FliE"/>
    <property type="match status" value="1"/>
</dbReference>
<evidence type="ECO:0000256" key="4">
    <source>
        <dbReference type="HAMAP-Rule" id="MF_00724"/>
    </source>
</evidence>
<evidence type="ECO:0000256" key="3">
    <source>
        <dbReference type="ARBA" id="ARBA00023143"/>
    </source>
</evidence>
<dbReference type="OrthoDB" id="9812413at2"/>
<evidence type="ECO:0000256" key="2">
    <source>
        <dbReference type="ARBA" id="ARBA00009272"/>
    </source>
</evidence>
<dbReference type="GO" id="GO:0009425">
    <property type="term" value="C:bacterial-type flagellum basal body"/>
    <property type="evidence" value="ECO:0007669"/>
    <property type="project" value="UniProtKB-SubCell"/>
</dbReference>
<dbReference type="Pfam" id="PF02049">
    <property type="entry name" value="FliE"/>
    <property type="match status" value="1"/>
</dbReference>
<dbReference type="PRINTS" id="PR01006">
    <property type="entry name" value="FLGHOOKFLIE"/>
</dbReference>
<keyword evidence="8" id="KW-1185">Reference proteome</keyword>
<dbReference type="EMBL" id="SOPW01000004">
    <property type="protein sequence ID" value="TFB23346.1"/>
    <property type="molecule type" value="Genomic_DNA"/>
</dbReference>
<evidence type="ECO:0000256" key="6">
    <source>
        <dbReference type="SAM" id="Coils"/>
    </source>
</evidence>
<comment type="subcellular location">
    <subcellularLocation>
        <location evidence="1 4">Bacterial flagellum basal body</location>
    </subcellularLocation>
</comment>
<evidence type="ECO:0000313" key="7">
    <source>
        <dbReference type="EMBL" id="TFB23346.1"/>
    </source>
</evidence>
<feature type="coiled-coil region" evidence="6">
    <location>
        <begin position="16"/>
        <end position="43"/>
    </location>
</feature>
<evidence type="ECO:0000256" key="1">
    <source>
        <dbReference type="ARBA" id="ARBA00004117"/>
    </source>
</evidence>
<dbReference type="PANTHER" id="PTHR34653:SF1">
    <property type="entry name" value="FLAGELLAR HOOK-BASAL BODY COMPLEX PROTEIN FLIE"/>
    <property type="match status" value="1"/>
</dbReference>
<evidence type="ECO:0000256" key="5">
    <source>
        <dbReference type="NCBIfam" id="TIGR00205"/>
    </source>
</evidence>
<evidence type="ECO:0000313" key="8">
    <source>
        <dbReference type="Proteomes" id="UP000297975"/>
    </source>
</evidence>
<comment type="caution">
    <text evidence="7">The sequence shown here is derived from an EMBL/GenBank/DDBJ whole genome shotgun (WGS) entry which is preliminary data.</text>
</comment>
<dbReference type="NCBIfam" id="TIGR00205">
    <property type="entry name" value="fliE"/>
    <property type="match status" value="1"/>
</dbReference>